<dbReference type="PANTHER" id="PTHR43976:SF16">
    <property type="entry name" value="SHORT-CHAIN DEHYDROGENASE_REDUCTASE FAMILY PROTEIN"/>
    <property type="match status" value="1"/>
</dbReference>
<dbReference type="Gene3D" id="3.40.50.720">
    <property type="entry name" value="NAD(P)-binding Rossmann-like Domain"/>
    <property type="match status" value="1"/>
</dbReference>
<sequence>MKNWFITGAGSGFGYELTTLLLDRGDRVAATARRPEALAGLADRHGDRLWAATLDVADTPALRRVVVDAFTALGRVDVVVSNAGFGLLGAAEEVSDELLARQLDVNLVSAIQLARAVVPPLRAQGGGRIIQMSSSGGQVPDPGMSLYNATKFGVEGFYESLALEVAPFGIEVTLVEPGGSRTNFNRNLALAEPLDAYRDTIVGQVRGMLGADVEPEVLRRLITGDPAKAARAVAESVDVSPAPKRIVLGANTYEQIAATLEERLAALRAQRDLAYSTDADDIVAAR</sequence>
<evidence type="ECO:0000256" key="2">
    <source>
        <dbReference type="ARBA" id="ARBA00023002"/>
    </source>
</evidence>
<evidence type="ECO:0000256" key="3">
    <source>
        <dbReference type="RuleBase" id="RU000363"/>
    </source>
</evidence>
<dbReference type="RefSeq" id="WP_203712128.1">
    <property type="nucleotide sequence ID" value="NZ_BONE01000012.1"/>
</dbReference>
<dbReference type="InterPro" id="IPR051911">
    <property type="entry name" value="SDR_oxidoreductase"/>
</dbReference>
<dbReference type="PRINTS" id="PR00080">
    <property type="entry name" value="SDRFAMILY"/>
</dbReference>
<proteinExistence type="inferred from homology"/>
<dbReference type="InterPro" id="IPR036291">
    <property type="entry name" value="NAD(P)-bd_dom_sf"/>
</dbReference>
<protein>
    <submittedName>
        <fullName evidence="4">Short-chain dehydrogenase/reductase</fullName>
    </submittedName>
</protein>
<dbReference type="SUPFAM" id="SSF51735">
    <property type="entry name" value="NAD(P)-binding Rossmann-fold domains"/>
    <property type="match status" value="1"/>
</dbReference>
<dbReference type="Pfam" id="PF00106">
    <property type="entry name" value="adh_short"/>
    <property type="match status" value="1"/>
</dbReference>
<dbReference type="InterPro" id="IPR002347">
    <property type="entry name" value="SDR_fam"/>
</dbReference>
<evidence type="ECO:0000256" key="1">
    <source>
        <dbReference type="ARBA" id="ARBA00006484"/>
    </source>
</evidence>
<evidence type="ECO:0000313" key="5">
    <source>
        <dbReference type="Proteomes" id="UP000604117"/>
    </source>
</evidence>
<dbReference type="PANTHER" id="PTHR43976">
    <property type="entry name" value="SHORT CHAIN DEHYDROGENASE"/>
    <property type="match status" value="1"/>
</dbReference>
<reference evidence="4 5" key="1">
    <citation type="submission" date="2021-01" db="EMBL/GenBank/DDBJ databases">
        <title>Whole genome shotgun sequence of Asanoa siamensis NBRC 107932.</title>
        <authorList>
            <person name="Komaki H."/>
            <person name="Tamura T."/>
        </authorList>
    </citation>
    <scope>NUCLEOTIDE SEQUENCE [LARGE SCALE GENOMIC DNA]</scope>
    <source>
        <strain evidence="4 5">NBRC 107932</strain>
    </source>
</reference>
<accession>A0ABQ4CMS1</accession>
<organism evidence="4 5">
    <name type="scientific">Asanoa siamensis</name>
    <dbReference type="NCBI Taxonomy" id="926357"/>
    <lineage>
        <taxon>Bacteria</taxon>
        <taxon>Bacillati</taxon>
        <taxon>Actinomycetota</taxon>
        <taxon>Actinomycetes</taxon>
        <taxon>Micromonosporales</taxon>
        <taxon>Micromonosporaceae</taxon>
        <taxon>Asanoa</taxon>
    </lineage>
</organism>
<dbReference type="PRINTS" id="PR00081">
    <property type="entry name" value="GDHRDH"/>
</dbReference>
<name>A0ABQ4CMS1_9ACTN</name>
<keyword evidence="5" id="KW-1185">Reference proteome</keyword>
<gene>
    <name evidence="4" type="ORF">Asi02nite_20990</name>
</gene>
<comment type="caution">
    <text evidence="4">The sequence shown here is derived from an EMBL/GenBank/DDBJ whole genome shotgun (WGS) entry which is preliminary data.</text>
</comment>
<dbReference type="EMBL" id="BONE01000012">
    <property type="protein sequence ID" value="GIF72581.1"/>
    <property type="molecule type" value="Genomic_DNA"/>
</dbReference>
<dbReference type="NCBIfam" id="NF005065">
    <property type="entry name" value="PRK06482.1"/>
    <property type="match status" value="1"/>
</dbReference>
<dbReference type="InterPro" id="IPR020904">
    <property type="entry name" value="Sc_DH/Rdtase_CS"/>
</dbReference>
<keyword evidence="2" id="KW-0560">Oxidoreductase</keyword>
<comment type="similarity">
    <text evidence="1 3">Belongs to the short-chain dehydrogenases/reductases (SDR) family.</text>
</comment>
<dbReference type="CDD" id="cd05374">
    <property type="entry name" value="17beta-HSD-like_SDR_c"/>
    <property type="match status" value="1"/>
</dbReference>
<dbReference type="PROSITE" id="PS00061">
    <property type="entry name" value="ADH_SHORT"/>
    <property type="match status" value="1"/>
</dbReference>
<dbReference type="Proteomes" id="UP000604117">
    <property type="component" value="Unassembled WGS sequence"/>
</dbReference>
<evidence type="ECO:0000313" key="4">
    <source>
        <dbReference type="EMBL" id="GIF72581.1"/>
    </source>
</evidence>